<comment type="function">
    <text evidence="11">FliM is one of three proteins (FliG, FliN, FliM) that forms the rotor-mounted switch complex (C ring), located at the base of the basal body. This complex interacts with the CheY and CheZ chemotaxis proteins, in addition to contacting components of the motor that determine the direction of flagellar rotation.</text>
</comment>
<dbReference type="GO" id="GO:0050918">
    <property type="term" value="P:positive chemotaxis"/>
    <property type="evidence" value="ECO:0007669"/>
    <property type="project" value="TreeGrafter"/>
</dbReference>
<dbReference type="GO" id="GO:0071978">
    <property type="term" value="P:bacterial-type flagellum-dependent swarming motility"/>
    <property type="evidence" value="ECO:0007669"/>
    <property type="project" value="TreeGrafter"/>
</dbReference>
<evidence type="ECO:0000256" key="11">
    <source>
        <dbReference type="ARBA" id="ARBA00025044"/>
    </source>
</evidence>
<dbReference type="InterPro" id="IPR001689">
    <property type="entry name" value="Flag_FliM"/>
</dbReference>
<feature type="domain" description="Flagellar motor switch protein FliN-like C-terminal" evidence="14">
    <location>
        <begin position="329"/>
        <end position="393"/>
    </location>
</feature>
<keyword evidence="16" id="KW-1185">Reference proteome</keyword>
<dbReference type="Gene3D" id="3.40.1550.10">
    <property type="entry name" value="CheC-like"/>
    <property type="match status" value="1"/>
</dbReference>
<sequence length="405" mass="44407">MSEGIDQDDPTSGTPSIGAQGEPSPSSDPSDLELGLHASKPAAAETVAEVERETSGDQDAGEDDMDALAAAWGTELDDDAGTPARSLSQNEIDNLLGVGDEAESEKPSGLAAILSRKDVTYERLPMLEVIFDRLERLLTTTIRSMVAQTVDVDLKTITAHRFGDYLDRVPLPAMLAVVKPEQWEHHLMLTVDSALIYTIVDLLLGGRRGQAAAPIEGRPYTSIETRLIERLLMFILEDLSQAFEPLAQVHFRLDRIETNPRFVAIVRPSNACVVFRMNVRFEDRGGSIDFVLPYVTLEPVRGQLTQMFKGEKFGRDSIWENHLATQMLVTDLELEVILDEQSMSLADVMRFEVGTTLALDTTTEDLVTLRSGGVPMFSGRIGRLGDTMAVAINAQLGTLPQPKDV</sequence>
<evidence type="ECO:0000256" key="5">
    <source>
        <dbReference type="ARBA" id="ARBA00022475"/>
    </source>
</evidence>
<evidence type="ECO:0000256" key="3">
    <source>
        <dbReference type="ARBA" id="ARBA00011049"/>
    </source>
</evidence>
<dbReference type="EMBL" id="FYEH01000013">
    <property type="protein sequence ID" value="SNB75508.1"/>
    <property type="molecule type" value="Genomic_DNA"/>
</dbReference>
<keyword evidence="7" id="KW-0997">Cell inner membrane</keyword>
<keyword evidence="8" id="KW-0283">Flagellar rotation</keyword>
<comment type="subcellular location">
    <subcellularLocation>
        <location evidence="1">Bacterial flagellum basal body</location>
    </subcellularLocation>
    <subcellularLocation>
        <location evidence="2">Cell inner membrane</location>
        <topology evidence="2">Peripheral membrane protein</topology>
    </subcellularLocation>
</comment>
<dbReference type="Pfam" id="PF01052">
    <property type="entry name" value="FliMN_C"/>
    <property type="match status" value="1"/>
</dbReference>
<dbReference type="InterPro" id="IPR001543">
    <property type="entry name" value="FliN-like_C"/>
</dbReference>
<accession>A0A212RSA2</accession>
<evidence type="ECO:0000256" key="9">
    <source>
        <dbReference type="ARBA" id="ARBA00023136"/>
    </source>
</evidence>
<evidence type="ECO:0000313" key="16">
    <source>
        <dbReference type="Proteomes" id="UP000197065"/>
    </source>
</evidence>
<evidence type="ECO:0000256" key="2">
    <source>
        <dbReference type="ARBA" id="ARBA00004417"/>
    </source>
</evidence>
<dbReference type="OrthoDB" id="9806941at2"/>
<evidence type="ECO:0000256" key="8">
    <source>
        <dbReference type="ARBA" id="ARBA00022779"/>
    </source>
</evidence>
<feature type="region of interest" description="Disordered" evidence="13">
    <location>
        <begin position="1"/>
        <end position="65"/>
    </location>
</feature>
<keyword evidence="10" id="KW-0975">Bacterial flagellum</keyword>
<evidence type="ECO:0000256" key="12">
    <source>
        <dbReference type="NCBIfam" id="TIGR01397"/>
    </source>
</evidence>
<evidence type="ECO:0000313" key="15">
    <source>
        <dbReference type="EMBL" id="SNB75508.1"/>
    </source>
</evidence>
<evidence type="ECO:0000256" key="6">
    <source>
        <dbReference type="ARBA" id="ARBA00022500"/>
    </source>
</evidence>
<feature type="compositionally biased region" description="Low complexity" evidence="13">
    <location>
        <begin position="21"/>
        <end position="47"/>
    </location>
</feature>
<keyword evidence="9" id="KW-0472">Membrane</keyword>
<keyword evidence="5" id="KW-1003">Cell membrane</keyword>
<keyword evidence="15" id="KW-0282">Flagellum</keyword>
<keyword evidence="15" id="KW-0966">Cell projection</keyword>
<dbReference type="Proteomes" id="UP000197065">
    <property type="component" value="Unassembled WGS sequence"/>
</dbReference>
<dbReference type="NCBIfam" id="TIGR01397">
    <property type="entry name" value="fliM_switch"/>
    <property type="match status" value="1"/>
</dbReference>
<dbReference type="Gene3D" id="2.30.330.10">
    <property type="entry name" value="SpoA-like"/>
    <property type="match status" value="1"/>
</dbReference>
<dbReference type="SUPFAM" id="SSF101801">
    <property type="entry name" value="Surface presentation of antigens (SPOA)"/>
    <property type="match status" value="1"/>
</dbReference>
<dbReference type="PANTHER" id="PTHR30034">
    <property type="entry name" value="FLAGELLAR MOTOR SWITCH PROTEIN FLIM"/>
    <property type="match status" value="1"/>
</dbReference>
<evidence type="ECO:0000256" key="10">
    <source>
        <dbReference type="ARBA" id="ARBA00023143"/>
    </source>
</evidence>
<comment type="similarity">
    <text evidence="3">Belongs to the FliM family.</text>
</comment>
<evidence type="ECO:0000256" key="4">
    <source>
        <dbReference type="ARBA" id="ARBA00021898"/>
    </source>
</evidence>
<name>A0A212RSA2_9PROT</name>
<dbReference type="SUPFAM" id="SSF103039">
    <property type="entry name" value="CheC-like"/>
    <property type="match status" value="1"/>
</dbReference>
<dbReference type="GO" id="GO:0003774">
    <property type="term" value="F:cytoskeletal motor activity"/>
    <property type="evidence" value="ECO:0007669"/>
    <property type="project" value="InterPro"/>
</dbReference>
<keyword evidence="6" id="KW-0145">Chemotaxis</keyword>
<evidence type="ECO:0000256" key="13">
    <source>
        <dbReference type="SAM" id="MobiDB-lite"/>
    </source>
</evidence>
<dbReference type="CDD" id="cd17908">
    <property type="entry name" value="FliM"/>
    <property type="match status" value="1"/>
</dbReference>
<protein>
    <recommendedName>
        <fullName evidence="4 12">Flagellar motor switch protein FliM</fullName>
    </recommendedName>
</protein>
<gene>
    <name evidence="15" type="ORF">SAMN07250955_11368</name>
</gene>
<dbReference type="Pfam" id="PF02154">
    <property type="entry name" value="FliM"/>
    <property type="match status" value="1"/>
</dbReference>
<dbReference type="PRINTS" id="PR00955">
    <property type="entry name" value="FLGMOTORFLIM"/>
</dbReference>
<dbReference type="GO" id="GO:0009425">
    <property type="term" value="C:bacterial-type flagellum basal body"/>
    <property type="evidence" value="ECO:0007669"/>
    <property type="project" value="UniProtKB-SubCell"/>
</dbReference>
<proteinExistence type="inferred from homology"/>
<reference evidence="15 16" key="1">
    <citation type="submission" date="2017-06" db="EMBL/GenBank/DDBJ databases">
        <authorList>
            <person name="Kim H.J."/>
            <person name="Triplett B.A."/>
        </authorList>
    </citation>
    <scope>NUCLEOTIDE SEQUENCE [LARGE SCALE GENOMIC DNA]</scope>
    <source>
        <strain evidence="15 16">B29T1</strain>
    </source>
</reference>
<dbReference type="InterPro" id="IPR036429">
    <property type="entry name" value="SpoA-like_sf"/>
</dbReference>
<organism evidence="15 16">
    <name type="scientific">Arboricoccus pini</name>
    <dbReference type="NCBI Taxonomy" id="1963835"/>
    <lineage>
        <taxon>Bacteria</taxon>
        <taxon>Pseudomonadati</taxon>
        <taxon>Pseudomonadota</taxon>
        <taxon>Alphaproteobacteria</taxon>
        <taxon>Geminicoccales</taxon>
        <taxon>Geminicoccaceae</taxon>
        <taxon>Arboricoccus</taxon>
    </lineage>
</organism>
<evidence type="ECO:0000256" key="7">
    <source>
        <dbReference type="ARBA" id="ARBA00022519"/>
    </source>
</evidence>
<dbReference type="GO" id="GO:0005886">
    <property type="term" value="C:plasma membrane"/>
    <property type="evidence" value="ECO:0007669"/>
    <property type="project" value="UniProtKB-SubCell"/>
</dbReference>
<evidence type="ECO:0000259" key="14">
    <source>
        <dbReference type="Pfam" id="PF01052"/>
    </source>
</evidence>
<dbReference type="InterPro" id="IPR028976">
    <property type="entry name" value="CheC-like_sf"/>
</dbReference>
<evidence type="ECO:0000256" key="1">
    <source>
        <dbReference type="ARBA" id="ARBA00004117"/>
    </source>
</evidence>
<keyword evidence="15" id="KW-0969">Cilium</keyword>
<dbReference type="PANTHER" id="PTHR30034:SF3">
    <property type="entry name" value="FLAGELLAR MOTOR SWITCH PROTEIN FLIM"/>
    <property type="match status" value="1"/>
</dbReference>
<dbReference type="RefSeq" id="WP_088562493.1">
    <property type="nucleotide sequence ID" value="NZ_FYEH01000013.1"/>
</dbReference>
<dbReference type="AlphaFoldDB" id="A0A212RSA2"/>